<evidence type="ECO:0000313" key="2">
    <source>
        <dbReference type="Proteomes" id="UP001205998"/>
    </source>
</evidence>
<reference evidence="1" key="1">
    <citation type="submission" date="2018-07" db="EMBL/GenBank/DDBJ databases">
        <title>Comparative genomics of catfishes provides insights into carnivory and benthic adaptation.</title>
        <authorList>
            <person name="Zhang Y."/>
            <person name="Wang D."/>
            <person name="Peng Z."/>
            <person name="Zheng S."/>
            <person name="Shao F."/>
            <person name="Tao W."/>
        </authorList>
    </citation>
    <scope>NUCLEOTIDE SEQUENCE</scope>
    <source>
        <strain evidence="1">Chongqing</strain>
    </source>
</reference>
<organism evidence="1 2">
    <name type="scientific">Silurus asotus</name>
    <name type="common">Amur catfish</name>
    <name type="synonym">Parasilurus asotus</name>
    <dbReference type="NCBI Taxonomy" id="30991"/>
    <lineage>
        <taxon>Eukaryota</taxon>
        <taxon>Metazoa</taxon>
        <taxon>Chordata</taxon>
        <taxon>Craniata</taxon>
        <taxon>Vertebrata</taxon>
        <taxon>Euteleostomi</taxon>
        <taxon>Actinopterygii</taxon>
        <taxon>Neopterygii</taxon>
        <taxon>Teleostei</taxon>
        <taxon>Ostariophysi</taxon>
        <taxon>Siluriformes</taxon>
        <taxon>Siluridae</taxon>
        <taxon>Silurus</taxon>
    </lineage>
</organism>
<keyword evidence="2" id="KW-1185">Reference proteome</keyword>
<protein>
    <submittedName>
        <fullName evidence="1">JmjC domain-containing protein 4</fullName>
    </submittedName>
</protein>
<dbReference type="AlphaFoldDB" id="A0AAD5AFY0"/>
<name>A0AAD5AFY0_SILAS</name>
<feature type="non-terminal residue" evidence="1">
    <location>
        <position position="82"/>
    </location>
</feature>
<dbReference type="Proteomes" id="UP001205998">
    <property type="component" value="Unassembled WGS sequence"/>
</dbReference>
<gene>
    <name evidence="1" type="ORF">C0J50_10702</name>
</gene>
<proteinExistence type="predicted"/>
<sequence length="82" mass="9541">MDRETLGACSRGRVKAGCAELQTPHFLPYIQNEIPYSQFFSRHLLSNRPCMFSSSFTQTWSCRSRWVGQDGKPDFHTLLHEF</sequence>
<comment type="caution">
    <text evidence="1">The sequence shown here is derived from an EMBL/GenBank/DDBJ whole genome shotgun (WGS) entry which is preliminary data.</text>
</comment>
<evidence type="ECO:0000313" key="1">
    <source>
        <dbReference type="EMBL" id="KAI5616009.1"/>
    </source>
</evidence>
<accession>A0AAD5AFY0</accession>
<dbReference type="EMBL" id="MU552771">
    <property type="protein sequence ID" value="KAI5616009.1"/>
    <property type="molecule type" value="Genomic_DNA"/>
</dbReference>